<dbReference type="Proteomes" id="UP001519344">
    <property type="component" value="Unassembled WGS sequence"/>
</dbReference>
<sequence>MRTAGTRFPGWNWSILRSKIKELMKDLAAMARFFF</sequence>
<comment type="caution">
    <text evidence="1">The sequence shown here is derived from an EMBL/GenBank/DDBJ whole genome shotgun (WGS) entry which is preliminary data.</text>
</comment>
<protein>
    <submittedName>
        <fullName evidence="1">Uncharacterized protein</fullName>
    </submittedName>
</protein>
<evidence type="ECO:0000313" key="1">
    <source>
        <dbReference type="EMBL" id="MBP1965929.1"/>
    </source>
</evidence>
<gene>
    <name evidence="1" type="ORF">J2Z65_005174</name>
</gene>
<name>A0ABS4I4S9_9BACL</name>
<accession>A0ABS4I4S9</accession>
<reference evidence="1 2" key="1">
    <citation type="submission" date="2021-03" db="EMBL/GenBank/DDBJ databases">
        <title>Genomic Encyclopedia of Type Strains, Phase IV (KMG-IV): sequencing the most valuable type-strain genomes for metagenomic binning, comparative biology and taxonomic classification.</title>
        <authorList>
            <person name="Goeker M."/>
        </authorList>
    </citation>
    <scope>NUCLEOTIDE SEQUENCE [LARGE SCALE GENOMIC DNA]</scope>
    <source>
        <strain evidence="1 2">DSM 24950</strain>
    </source>
</reference>
<dbReference type="EMBL" id="JAGGKV010000017">
    <property type="protein sequence ID" value="MBP1965929.1"/>
    <property type="molecule type" value="Genomic_DNA"/>
</dbReference>
<keyword evidence="2" id="KW-1185">Reference proteome</keyword>
<organism evidence="1 2">
    <name type="scientific">Paenibacillus aceris</name>
    <dbReference type="NCBI Taxonomy" id="869555"/>
    <lineage>
        <taxon>Bacteria</taxon>
        <taxon>Bacillati</taxon>
        <taxon>Bacillota</taxon>
        <taxon>Bacilli</taxon>
        <taxon>Bacillales</taxon>
        <taxon>Paenibacillaceae</taxon>
        <taxon>Paenibacillus</taxon>
    </lineage>
</organism>
<evidence type="ECO:0000313" key="2">
    <source>
        <dbReference type="Proteomes" id="UP001519344"/>
    </source>
</evidence>
<proteinExistence type="predicted"/>